<dbReference type="EMBL" id="CM015725">
    <property type="protein sequence ID" value="KAF3698949.1"/>
    <property type="molecule type" value="Genomic_DNA"/>
</dbReference>
<dbReference type="AlphaFoldDB" id="A0A6G1Q960"/>
<keyword evidence="1" id="KW-0732">Signal</keyword>
<protein>
    <submittedName>
        <fullName evidence="2">Uncharacterized protein</fullName>
    </submittedName>
</protein>
<feature type="chain" id="PRO_5026309753" evidence="1">
    <location>
        <begin position="24"/>
        <end position="59"/>
    </location>
</feature>
<reference evidence="3" key="2">
    <citation type="submission" date="2019-02" db="EMBL/GenBank/DDBJ databases">
        <title>Opniocepnalus argus Var Kimnra genome.</title>
        <authorList>
            <person name="Zhou C."/>
            <person name="Xiao S."/>
        </authorList>
    </citation>
    <scope>NUCLEOTIDE SEQUENCE [LARGE SCALE GENOMIC DNA]</scope>
</reference>
<gene>
    <name evidence="2" type="ORF">EXN66_Car014636</name>
</gene>
<evidence type="ECO:0000313" key="3">
    <source>
        <dbReference type="Proteomes" id="UP000503349"/>
    </source>
</evidence>
<accession>A0A6G1Q960</accession>
<reference evidence="2 3" key="1">
    <citation type="submission" date="2019-02" db="EMBL/GenBank/DDBJ databases">
        <title>Opniocepnalus argus genome.</title>
        <authorList>
            <person name="Zhou C."/>
            <person name="Xiao S."/>
        </authorList>
    </citation>
    <scope>NUCLEOTIDE SEQUENCE [LARGE SCALE GENOMIC DNA]</scope>
    <source>
        <strain evidence="2">OARG1902GOOAL</strain>
        <tissue evidence="2">Muscle</tissue>
    </source>
</reference>
<proteinExistence type="predicted"/>
<evidence type="ECO:0000313" key="2">
    <source>
        <dbReference type="EMBL" id="KAF3698949.1"/>
    </source>
</evidence>
<sequence length="59" mass="6418">MLSFFSFYPLALLCVLRLNSVGAGHTGDPKENVLETFGYIVKCGNITNTCSLVLSVTVY</sequence>
<organism evidence="2 3">
    <name type="scientific">Channa argus</name>
    <name type="common">Northern snakehead</name>
    <name type="synonym">Ophicephalus argus</name>
    <dbReference type="NCBI Taxonomy" id="215402"/>
    <lineage>
        <taxon>Eukaryota</taxon>
        <taxon>Metazoa</taxon>
        <taxon>Chordata</taxon>
        <taxon>Craniata</taxon>
        <taxon>Vertebrata</taxon>
        <taxon>Euteleostomi</taxon>
        <taxon>Actinopterygii</taxon>
        <taxon>Neopterygii</taxon>
        <taxon>Teleostei</taxon>
        <taxon>Neoteleostei</taxon>
        <taxon>Acanthomorphata</taxon>
        <taxon>Anabantaria</taxon>
        <taxon>Anabantiformes</taxon>
        <taxon>Channoidei</taxon>
        <taxon>Channidae</taxon>
        <taxon>Channa</taxon>
    </lineage>
</organism>
<evidence type="ECO:0000256" key="1">
    <source>
        <dbReference type="SAM" id="SignalP"/>
    </source>
</evidence>
<feature type="signal peptide" evidence="1">
    <location>
        <begin position="1"/>
        <end position="23"/>
    </location>
</feature>
<dbReference type="Proteomes" id="UP000503349">
    <property type="component" value="Chromosome 14"/>
</dbReference>
<keyword evidence="3" id="KW-1185">Reference proteome</keyword>
<name>A0A6G1Q960_CHAAH</name>